<dbReference type="AlphaFoldDB" id="B6EHC6"/>
<evidence type="ECO:0000256" key="7">
    <source>
        <dbReference type="RuleBase" id="RU004473"/>
    </source>
</evidence>
<dbReference type="InterPro" id="IPR036291">
    <property type="entry name" value="NAD(P)-bd_dom_sf"/>
</dbReference>
<dbReference type="Pfam" id="PF16363">
    <property type="entry name" value="GDP_Man_Dehyd"/>
    <property type="match status" value="1"/>
</dbReference>
<keyword evidence="5" id="KW-0520">NAD</keyword>
<accession>B6EHC6</accession>
<feature type="domain" description="NAD(P)-binding" evidence="9">
    <location>
        <begin position="4"/>
        <end position="336"/>
    </location>
</feature>
<evidence type="ECO:0000256" key="1">
    <source>
        <dbReference type="ARBA" id="ARBA00001539"/>
    </source>
</evidence>
<keyword evidence="6 7" id="KW-0456">Lyase</keyword>
<evidence type="ECO:0000259" key="9">
    <source>
        <dbReference type="Pfam" id="PF16363"/>
    </source>
</evidence>
<keyword evidence="11" id="KW-1185">Reference proteome</keyword>
<evidence type="ECO:0000256" key="8">
    <source>
        <dbReference type="SAM" id="MobiDB-lite"/>
    </source>
</evidence>
<dbReference type="PANTHER" id="PTHR43000">
    <property type="entry name" value="DTDP-D-GLUCOSE 4,6-DEHYDRATASE-RELATED"/>
    <property type="match status" value="1"/>
</dbReference>
<evidence type="ECO:0000313" key="11">
    <source>
        <dbReference type="Proteomes" id="UP000001730"/>
    </source>
</evidence>
<dbReference type="HOGENOM" id="CLU_007383_1_14_6"/>
<dbReference type="Gene3D" id="3.90.25.10">
    <property type="entry name" value="UDP-galactose 4-epimerase, domain 1"/>
    <property type="match status" value="1"/>
</dbReference>
<sequence>MKILVTGGAGFIGSAVVRHIINNTQDSVINVDKLTYAGNLESLASIESNERYVFEQVDICDRAELDRVFAQCKPDAVMHLAAESHVDRSITGPADFIQTNIVGTYTLLEATRAYWNTLSEDAKKAFRFHHISTDEVYGDLPHPDDIEDGTEPSANKELPLFTETTSYEPSSPYSASKASSDHLVRAWLRTYGLPTIVTNCSNNYGPYHFPEKLIPLVILNALEGKPLPIYGKGDQIRDWLFVEDHARALYKVVTEGKVGETYNIGGHNEKQNLEVVQTICAILDSLVPKESKYQEQITYVTDRPGHDRRYAIDSSKMQRELSWTPLETFETGLKKTIEWYLNNQEWCQHVQDGSYQRERLGVESVESKESK</sequence>
<evidence type="ECO:0000313" key="10">
    <source>
        <dbReference type="EMBL" id="CAQ80702.1"/>
    </source>
</evidence>
<dbReference type="RefSeq" id="WP_012551414.1">
    <property type="nucleotide sequence ID" value="NC_011312.1"/>
</dbReference>
<comment type="catalytic activity">
    <reaction evidence="1 7">
        <text>dTDP-alpha-D-glucose = dTDP-4-dehydro-6-deoxy-alpha-D-glucose + H2O</text>
        <dbReference type="Rhea" id="RHEA:17221"/>
        <dbReference type="ChEBI" id="CHEBI:15377"/>
        <dbReference type="ChEBI" id="CHEBI:57477"/>
        <dbReference type="ChEBI" id="CHEBI:57649"/>
        <dbReference type="EC" id="4.2.1.46"/>
    </reaction>
</comment>
<dbReference type="GO" id="GO:0009225">
    <property type="term" value="P:nucleotide-sugar metabolic process"/>
    <property type="evidence" value="ECO:0007669"/>
    <property type="project" value="InterPro"/>
</dbReference>
<comment type="similarity">
    <text evidence="3 7">Belongs to the NAD(P)-dependent epimerase/dehydratase family. dTDP-glucose dehydratase subfamily.</text>
</comment>
<dbReference type="EMBL" id="FM178379">
    <property type="protein sequence ID" value="CAQ80702.1"/>
    <property type="molecule type" value="Genomic_DNA"/>
</dbReference>
<dbReference type="EC" id="4.2.1.46" evidence="4 7"/>
<name>B6EHC6_ALISL</name>
<dbReference type="FunFam" id="3.40.50.720:FF:000108">
    <property type="entry name" value="dTDP-glucose 4,6-dehydratase"/>
    <property type="match status" value="1"/>
</dbReference>
<proteinExistence type="inferred from homology"/>
<reference evidence="10 11" key="1">
    <citation type="journal article" date="2008" name="BMC Genomics">
        <title>The genome sequence of the fish pathogen Aliivibrio salmonicida strain LFI1238 shows extensive evidence of gene decay.</title>
        <authorList>
            <person name="Hjerde E."/>
            <person name="Lorentzen M.S."/>
            <person name="Holden M.T."/>
            <person name="Seeger K."/>
            <person name="Paulsen S."/>
            <person name="Bason N."/>
            <person name="Churcher C."/>
            <person name="Harris D."/>
            <person name="Norbertczak H."/>
            <person name="Quail M.A."/>
            <person name="Sanders S."/>
            <person name="Thurston S."/>
            <person name="Parkhill J."/>
            <person name="Willassen N.P."/>
            <person name="Thomson N.R."/>
        </authorList>
    </citation>
    <scope>NUCLEOTIDE SEQUENCE [LARGE SCALE GENOMIC DNA]</scope>
    <source>
        <strain evidence="10 11">LFI1238</strain>
    </source>
</reference>
<dbReference type="KEGG" id="vsa:VSAL_I3018"/>
<dbReference type="InterPro" id="IPR005888">
    <property type="entry name" value="dTDP_Gluc_deHydtase"/>
</dbReference>
<dbReference type="GO" id="GO:0008460">
    <property type="term" value="F:dTDP-glucose 4,6-dehydratase activity"/>
    <property type="evidence" value="ECO:0007669"/>
    <property type="project" value="UniProtKB-EC"/>
</dbReference>
<evidence type="ECO:0000256" key="4">
    <source>
        <dbReference type="ARBA" id="ARBA00011990"/>
    </source>
</evidence>
<dbReference type="Proteomes" id="UP000001730">
    <property type="component" value="Chromosome 1"/>
</dbReference>
<evidence type="ECO:0000256" key="2">
    <source>
        <dbReference type="ARBA" id="ARBA00001911"/>
    </source>
</evidence>
<feature type="region of interest" description="Disordered" evidence="8">
    <location>
        <begin position="139"/>
        <end position="158"/>
    </location>
</feature>
<dbReference type="NCBIfam" id="NF007490">
    <property type="entry name" value="PRK10084.1"/>
    <property type="match status" value="1"/>
</dbReference>
<evidence type="ECO:0000256" key="3">
    <source>
        <dbReference type="ARBA" id="ARBA00008178"/>
    </source>
</evidence>
<organism evidence="10 11">
    <name type="scientific">Aliivibrio salmonicida (strain LFI1238)</name>
    <name type="common">Vibrio salmonicida (strain LFI1238)</name>
    <dbReference type="NCBI Taxonomy" id="316275"/>
    <lineage>
        <taxon>Bacteria</taxon>
        <taxon>Pseudomonadati</taxon>
        <taxon>Pseudomonadota</taxon>
        <taxon>Gammaproteobacteria</taxon>
        <taxon>Vibrionales</taxon>
        <taxon>Vibrionaceae</taxon>
        <taxon>Aliivibrio</taxon>
    </lineage>
</organism>
<dbReference type="InterPro" id="IPR016040">
    <property type="entry name" value="NAD(P)-bd_dom"/>
</dbReference>
<dbReference type="SUPFAM" id="SSF51735">
    <property type="entry name" value="NAD(P)-binding Rossmann-fold domains"/>
    <property type="match status" value="1"/>
</dbReference>
<comment type="cofactor">
    <cofactor evidence="2 7">
        <name>NAD(+)</name>
        <dbReference type="ChEBI" id="CHEBI:57540"/>
    </cofactor>
</comment>
<dbReference type="CDD" id="cd05246">
    <property type="entry name" value="dTDP_GD_SDR_e"/>
    <property type="match status" value="1"/>
</dbReference>
<evidence type="ECO:0000256" key="6">
    <source>
        <dbReference type="ARBA" id="ARBA00023239"/>
    </source>
</evidence>
<evidence type="ECO:0000256" key="5">
    <source>
        <dbReference type="ARBA" id="ARBA00023027"/>
    </source>
</evidence>
<dbReference type="eggNOG" id="COG1088">
    <property type="taxonomic scope" value="Bacteria"/>
</dbReference>
<gene>
    <name evidence="10" type="primary">rmlB</name>
    <name evidence="10" type="ordered locus">VSAL_I3018</name>
</gene>
<dbReference type="Gene3D" id="3.40.50.720">
    <property type="entry name" value="NAD(P)-binding Rossmann-like Domain"/>
    <property type="match status" value="1"/>
</dbReference>
<protein>
    <recommendedName>
        <fullName evidence="4 7">dTDP-glucose 4,6-dehydratase</fullName>
        <ecNumber evidence="4 7">4.2.1.46</ecNumber>
    </recommendedName>
</protein>
<dbReference type="NCBIfam" id="TIGR01181">
    <property type="entry name" value="dTDP_gluc_dehyt"/>
    <property type="match status" value="1"/>
</dbReference>